<gene>
    <name evidence="1" type="ORF">OHA16_00445</name>
</gene>
<organism evidence="1 2">
    <name type="scientific">Kitasatospora purpeofusca</name>
    <dbReference type="NCBI Taxonomy" id="67352"/>
    <lineage>
        <taxon>Bacteria</taxon>
        <taxon>Bacillati</taxon>
        <taxon>Actinomycetota</taxon>
        <taxon>Actinomycetes</taxon>
        <taxon>Kitasatosporales</taxon>
        <taxon>Streptomycetaceae</taxon>
        <taxon>Kitasatospora</taxon>
    </lineage>
</organism>
<dbReference type="EMBL" id="CP108110">
    <property type="protein sequence ID" value="WUQ81564.1"/>
    <property type="molecule type" value="Genomic_DNA"/>
</dbReference>
<dbReference type="RefSeq" id="WP_328952640.1">
    <property type="nucleotide sequence ID" value="NZ_CP108110.1"/>
</dbReference>
<sequence length="78" mass="8608">MPRTRKDEAPLLVDAPVVQGRYVELDDWTVSFETFPADADAAEAFRGLPDGRCQCPHWGLVLPGRRARRAAGGERQTG</sequence>
<protein>
    <submittedName>
        <fullName evidence="1">Uncharacterized protein</fullName>
    </submittedName>
</protein>
<proteinExistence type="predicted"/>
<keyword evidence="2" id="KW-1185">Reference proteome</keyword>
<accession>A0ABZ1TSL7</accession>
<evidence type="ECO:0000313" key="2">
    <source>
        <dbReference type="Proteomes" id="UP001432222"/>
    </source>
</evidence>
<evidence type="ECO:0000313" key="1">
    <source>
        <dbReference type="EMBL" id="WUQ81564.1"/>
    </source>
</evidence>
<dbReference type="Proteomes" id="UP001432222">
    <property type="component" value="Chromosome"/>
</dbReference>
<reference evidence="1" key="1">
    <citation type="submission" date="2022-10" db="EMBL/GenBank/DDBJ databases">
        <title>The complete genomes of actinobacterial strains from the NBC collection.</title>
        <authorList>
            <person name="Joergensen T.S."/>
            <person name="Alvarez Arevalo M."/>
            <person name="Sterndorff E.B."/>
            <person name="Faurdal D."/>
            <person name="Vuksanovic O."/>
            <person name="Mourched A.-S."/>
            <person name="Charusanti P."/>
            <person name="Shaw S."/>
            <person name="Blin K."/>
            <person name="Weber T."/>
        </authorList>
    </citation>
    <scope>NUCLEOTIDE SEQUENCE</scope>
    <source>
        <strain evidence="1">NBC_00222</strain>
    </source>
</reference>
<name>A0ABZ1TSL7_9ACTN</name>